<keyword evidence="4" id="KW-1185">Reference proteome</keyword>
<dbReference type="InterPro" id="IPR000792">
    <property type="entry name" value="Tscrpt_reg_LuxR_C"/>
</dbReference>
<feature type="domain" description="HTH luxR-type" evidence="2">
    <location>
        <begin position="317"/>
        <end position="382"/>
    </location>
</feature>
<dbReference type="GO" id="GO:0003677">
    <property type="term" value="F:DNA binding"/>
    <property type="evidence" value="ECO:0007669"/>
    <property type="project" value="UniProtKB-KW"/>
</dbReference>
<organism evidence="3 4">
    <name type="scientific">Dankookia rubra</name>
    <dbReference type="NCBI Taxonomy" id="1442381"/>
    <lineage>
        <taxon>Bacteria</taxon>
        <taxon>Pseudomonadati</taxon>
        <taxon>Pseudomonadota</taxon>
        <taxon>Alphaproteobacteria</taxon>
        <taxon>Acetobacterales</taxon>
        <taxon>Roseomonadaceae</taxon>
        <taxon>Dankookia</taxon>
    </lineage>
</organism>
<dbReference type="SMART" id="SM00421">
    <property type="entry name" value="HTH_LUXR"/>
    <property type="match status" value="1"/>
</dbReference>
<comment type="caution">
    <text evidence="3">The sequence shown here is derived from an EMBL/GenBank/DDBJ whole genome shotgun (WGS) entry which is preliminary data.</text>
</comment>
<evidence type="ECO:0000313" key="4">
    <source>
        <dbReference type="Proteomes" id="UP000295096"/>
    </source>
</evidence>
<dbReference type="OrthoDB" id="7321545at2"/>
<dbReference type="PROSITE" id="PS50043">
    <property type="entry name" value="HTH_LUXR_2"/>
    <property type="match status" value="1"/>
</dbReference>
<reference evidence="3 4" key="1">
    <citation type="journal article" date="2016" name="J. Microbiol.">
        <title>Dankookia rubra gen. nov., sp. nov., an alphaproteobacterium isolated from sediment of a shallow stream.</title>
        <authorList>
            <person name="Kim W.H."/>
            <person name="Kim D.H."/>
            <person name="Kang K."/>
            <person name="Ahn T.Y."/>
        </authorList>
    </citation>
    <scope>NUCLEOTIDE SEQUENCE [LARGE SCALE GENOMIC DNA]</scope>
    <source>
        <strain evidence="3 4">JCM30602</strain>
    </source>
</reference>
<gene>
    <name evidence="3" type="ORF">E2C06_12540</name>
</gene>
<dbReference type="Pfam" id="PF00196">
    <property type="entry name" value="GerE"/>
    <property type="match status" value="1"/>
</dbReference>
<dbReference type="EMBL" id="SMSJ01000013">
    <property type="protein sequence ID" value="TDH62212.1"/>
    <property type="molecule type" value="Genomic_DNA"/>
</dbReference>
<dbReference type="InterPro" id="IPR036388">
    <property type="entry name" value="WH-like_DNA-bd_sf"/>
</dbReference>
<evidence type="ECO:0000256" key="1">
    <source>
        <dbReference type="ARBA" id="ARBA00023125"/>
    </source>
</evidence>
<dbReference type="InterPro" id="IPR039420">
    <property type="entry name" value="WalR-like"/>
</dbReference>
<protein>
    <submittedName>
        <fullName evidence="3">Helix-turn-helix domain-containing protein</fullName>
    </submittedName>
</protein>
<name>A0A4R5QG07_9PROT</name>
<dbReference type="RefSeq" id="WP_133288948.1">
    <property type="nucleotide sequence ID" value="NZ_SMSJ01000013.1"/>
</dbReference>
<dbReference type="PANTHER" id="PTHR43214">
    <property type="entry name" value="TWO-COMPONENT RESPONSE REGULATOR"/>
    <property type="match status" value="1"/>
</dbReference>
<dbReference type="AlphaFoldDB" id="A0A4R5QG07"/>
<accession>A0A4R5QG07</accession>
<dbReference type="Gene3D" id="1.10.10.10">
    <property type="entry name" value="Winged helix-like DNA-binding domain superfamily/Winged helix DNA-binding domain"/>
    <property type="match status" value="1"/>
</dbReference>
<dbReference type="Proteomes" id="UP000295096">
    <property type="component" value="Unassembled WGS sequence"/>
</dbReference>
<dbReference type="InterPro" id="IPR016032">
    <property type="entry name" value="Sig_transdc_resp-reg_C-effctor"/>
</dbReference>
<evidence type="ECO:0000313" key="3">
    <source>
        <dbReference type="EMBL" id="TDH62212.1"/>
    </source>
</evidence>
<dbReference type="SUPFAM" id="SSF46894">
    <property type="entry name" value="C-terminal effector domain of the bipartite response regulators"/>
    <property type="match status" value="1"/>
</dbReference>
<evidence type="ECO:0000259" key="2">
    <source>
        <dbReference type="PROSITE" id="PS50043"/>
    </source>
</evidence>
<proteinExistence type="predicted"/>
<sequence>MFAADDRLDILIDRFYDAAVGVCGWDAVLRELTKTFRAAFAALGIVGPQTPGRILHTGLDPVLVERYLLRHAGRNELAQRTEHLPAGAVITDTGLMPKDEFRRTRFYQDCLRPLGLDSLMNLRAARHANGLAANLCLFRTAEQGEFGGAEVAAYERLAPHLCRAVALHLRVAEAEGERRALVGTLETLPRAALLVDGAMRVLRTNQAGAGLLAARDGLQSDRAEGGVLRARQVEETAALRRMVAAAVASSGPAAAQGSEGAEHLCLSRPPPARPPLIVAVLSLGAAGASSMGLPPEAAALLLVTDPAQRPDPPPLSLLREAFGLTRAEAEVAARAGQGEEVTRIAEALGITPGTTRLHLHRVFEKTGVHRQAELALVLARLHR</sequence>
<dbReference type="GO" id="GO:0006355">
    <property type="term" value="P:regulation of DNA-templated transcription"/>
    <property type="evidence" value="ECO:0007669"/>
    <property type="project" value="InterPro"/>
</dbReference>
<keyword evidence="1" id="KW-0238">DNA-binding</keyword>
<dbReference type="PRINTS" id="PR00038">
    <property type="entry name" value="HTHLUXR"/>
</dbReference>